<reference evidence="1" key="1">
    <citation type="submission" date="2019-08" db="EMBL/GenBank/DDBJ databases">
        <title>The genome of the North American firefly Photinus pyralis.</title>
        <authorList>
            <consortium name="Photinus pyralis genome working group"/>
            <person name="Fallon T.R."/>
            <person name="Sander Lower S.E."/>
            <person name="Weng J.-K."/>
        </authorList>
    </citation>
    <scope>NUCLEOTIDE SEQUENCE</scope>
    <source>
        <strain evidence="1">TRF0915ILg1</strain>
        <tissue evidence="1">Whole body</tissue>
    </source>
</reference>
<protein>
    <submittedName>
        <fullName evidence="1">Uncharacterized protein</fullName>
    </submittedName>
</protein>
<proteinExistence type="predicted"/>
<organism evidence="1 2">
    <name type="scientific">Ignelater luminosus</name>
    <name type="common">Cucubano</name>
    <name type="synonym">Pyrophorus luminosus</name>
    <dbReference type="NCBI Taxonomy" id="2038154"/>
    <lineage>
        <taxon>Eukaryota</taxon>
        <taxon>Metazoa</taxon>
        <taxon>Ecdysozoa</taxon>
        <taxon>Arthropoda</taxon>
        <taxon>Hexapoda</taxon>
        <taxon>Insecta</taxon>
        <taxon>Pterygota</taxon>
        <taxon>Neoptera</taxon>
        <taxon>Endopterygota</taxon>
        <taxon>Coleoptera</taxon>
        <taxon>Polyphaga</taxon>
        <taxon>Elateriformia</taxon>
        <taxon>Elateroidea</taxon>
        <taxon>Elateridae</taxon>
        <taxon>Agrypninae</taxon>
        <taxon>Pyrophorini</taxon>
        <taxon>Ignelater</taxon>
    </lineage>
</organism>
<keyword evidence="2" id="KW-1185">Reference proteome</keyword>
<gene>
    <name evidence="1" type="ORF">ILUMI_12770</name>
</gene>
<dbReference type="Proteomes" id="UP000801492">
    <property type="component" value="Unassembled WGS sequence"/>
</dbReference>
<evidence type="ECO:0000313" key="2">
    <source>
        <dbReference type="Proteomes" id="UP000801492"/>
    </source>
</evidence>
<name>A0A8K0CXG5_IGNLU</name>
<comment type="caution">
    <text evidence="1">The sequence shown here is derived from an EMBL/GenBank/DDBJ whole genome shotgun (WGS) entry which is preliminary data.</text>
</comment>
<dbReference type="EMBL" id="VTPC01008022">
    <property type="protein sequence ID" value="KAF2893376.1"/>
    <property type="molecule type" value="Genomic_DNA"/>
</dbReference>
<sequence>MHFQAEAENTVVPEGTVEEAAEPRKVNAGISLNCLTSILQKNRFIISGDVGLSFGGPAIFIGEPKPKSCAPRVSYCSYGSEDSYCQSYPYSYYCSMRPPRPSCRLWC</sequence>
<dbReference type="AlphaFoldDB" id="A0A8K0CXG5"/>
<evidence type="ECO:0000313" key="1">
    <source>
        <dbReference type="EMBL" id="KAF2893376.1"/>
    </source>
</evidence>
<accession>A0A8K0CXG5</accession>